<dbReference type="EMBL" id="QRDW01000005">
    <property type="protein sequence ID" value="RED49796.1"/>
    <property type="molecule type" value="Genomic_DNA"/>
</dbReference>
<evidence type="ECO:0000313" key="1">
    <source>
        <dbReference type="EMBL" id="RED49796.1"/>
    </source>
</evidence>
<dbReference type="AlphaFoldDB" id="A0A3D9HLM8"/>
<reference evidence="1 2" key="1">
    <citation type="submission" date="2018-07" db="EMBL/GenBank/DDBJ databases">
        <title>Genomic Encyclopedia of Type Strains, Phase III (KMG-III): the genomes of soil and plant-associated and newly described type strains.</title>
        <authorList>
            <person name="Whitman W."/>
        </authorList>
    </citation>
    <scope>NUCLEOTIDE SEQUENCE [LARGE SCALE GENOMIC DNA]</scope>
    <source>
        <strain evidence="1 2">CECT 8488</strain>
    </source>
</reference>
<name>A0A3D9HLM8_9PROT</name>
<protein>
    <recommendedName>
        <fullName evidence="3">DUF1127 domain-containing protein</fullName>
    </recommendedName>
</protein>
<comment type="caution">
    <text evidence="1">The sequence shown here is derived from an EMBL/GenBank/DDBJ whole genome shotgun (WGS) entry which is preliminary data.</text>
</comment>
<evidence type="ECO:0008006" key="3">
    <source>
        <dbReference type="Google" id="ProtNLM"/>
    </source>
</evidence>
<gene>
    <name evidence="1" type="ORF">DFP90_105168</name>
</gene>
<accession>A0A3D9HLM8</accession>
<dbReference type="Proteomes" id="UP000256845">
    <property type="component" value="Unassembled WGS sequence"/>
</dbReference>
<organism evidence="1 2">
    <name type="scientific">Aestuariispira insulae</name>
    <dbReference type="NCBI Taxonomy" id="1461337"/>
    <lineage>
        <taxon>Bacteria</taxon>
        <taxon>Pseudomonadati</taxon>
        <taxon>Pseudomonadota</taxon>
        <taxon>Alphaproteobacteria</taxon>
        <taxon>Rhodospirillales</taxon>
        <taxon>Kiloniellaceae</taxon>
        <taxon>Aestuariispira</taxon>
    </lineage>
</organism>
<proteinExistence type="predicted"/>
<keyword evidence="2" id="KW-1185">Reference proteome</keyword>
<dbReference type="RefSeq" id="WP_147301010.1">
    <property type="nucleotide sequence ID" value="NZ_QRDW01000005.1"/>
</dbReference>
<sequence>MAVYNLSVFFPLPKQYRRPGLVQCLKIWWAYRCLDAHLEYLARLSPHLLQDMGLEVEGQEAVTEMAEVEWDPWLPISR</sequence>
<evidence type="ECO:0000313" key="2">
    <source>
        <dbReference type="Proteomes" id="UP000256845"/>
    </source>
</evidence>